<keyword evidence="3" id="KW-0560">Oxidoreductase</keyword>
<feature type="chain" id="PRO_5045209662" evidence="1">
    <location>
        <begin position="21"/>
        <end position="237"/>
    </location>
</feature>
<protein>
    <submittedName>
        <fullName evidence="3">Antibiotic biosynthesis monooxygenase</fullName>
    </submittedName>
</protein>
<feature type="domain" description="ABM" evidence="2">
    <location>
        <begin position="23"/>
        <end position="116"/>
    </location>
</feature>
<dbReference type="InterPro" id="IPR050744">
    <property type="entry name" value="AI-2_Isomerase_LsrG"/>
</dbReference>
<accession>A0ABT4DKM5</accession>
<gene>
    <name evidence="3" type="ORF">OCK72_11070</name>
</gene>
<organism evidence="3 4">
    <name type="scientific">Fusobacterium simiae</name>
    <dbReference type="NCBI Taxonomy" id="855"/>
    <lineage>
        <taxon>Bacteria</taxon>
        <taxon>Fusobacteriati</taxon>
        <taxon>Fusobacteriota</taxon>
        <taxon>Fusobacteriia</taxon>
        <taxon>Fusobacteriales</taxon>
        <taxon>Fusobacteriaceae</taxon>
        <taxon>Fusobacterium</taxon>
    </lineage>
</organism>
<feature type="signal peptide" evidence="1">
    <location>
        <begin position="1"/>
        <end position="20"/>
    </location>
</feature>
<name>A0ABT4DKM5_FUSSI</name>
<evidence type="ECO:0000259" key="2">
    <source>
        <dbReference type="PROSITE" id="PS51725"/>
    </source>
</evidence>
<keyword evidence="3" id="KW-0503">Monooxygenase</keyword>
<dbReference type="EMBL" id="JAOXXL010000052">
    <property type="protein sequence ID" value="MCY7009163.1"/>
    <property type="molecule type" value="Genomic_DNA"/>
</dbReference>
<evidence type="ECO:0000256" key="1">
    <source>
        <dbReference type="SAM" id="SignalP"/>
    </source>
</evidence>
<keyword evidence="4" id="KW-1185">Reference proteome</keyword>
<reference evidence="3" key="1">
    <citation type="submission" date="2022-09" db="EMBL/GenBank/DDBJ databases">
        <authorList>
            <person name="Zoaiter M."/>
        </authorList>
    </citation>
    <scope>NUCLEOTIDE SEQUENCE</scope>
    <source>
        <strain evidence="3">DSM 19848</strain>
    </source>
</reference>
<dbReference type="SUPFAM" id="SSF54909">
    <property type="entry name" value="Dimeric alpha+beta barrel"/>
    <property type="match status" value="2"/>
</dbReference>
<keyword evidence="1" id="KW-0732">Signal</keyword>
<proteinExistence type="predicted"/>
<evidence type="ECO:0000313" key="4">
    <source>
        <dbReference type="Proteomes" id="UP001062738"/>
    </source>
</evidence>
<feature type="domain" description="ABM" evidence="2">
    <location>
        <begin position="133"/>
        <end position="222"/>
    </location>
</feature>
<dbReference type="GO" id="GO:0004497">
    <property type="term" value="F:monooxygenase activity"/>
    <property type="evidence" value="ECO:0007669"/>
    <property type="project" value="UniProtKB-KW"/>
</dbReference>
<dbReference type="InterPro" id="IPR011008">
    <property type="entry name" value="Dimeric_a/b-barrel"/>
</dbReference>
<dbReference type="PROSITE" id="PS51725">
    <property type="entry name" value="ABM"/>
    <property type="match status" value="2"/>
</dbReference>
<dbReference type="Proteomes" id="UP001062738">
    <property type="component" value="Unassembled WGS sequence"/>
</dbReference>
<dbReference type="Gene3D" id="3.30.70.100">
    <property type="match status" value="1"/>
</dbReference>
<dbReference type="PANTHER" id="PTHR33336:SF3">
    <property type="entry name" value="ABM DOMAIN-CONTAINING PROTEIN"/>
    <property type="match status" value="1"/>
</dbReference>
<dbReference type="Pfam" id="PF03992">
    <property type="entry name" value="ABM"/>
    <property type="match status" value="2"/>
</dbReference>
<sequence length="237" mass="27529">MIGLKKLIMVGVIMATTLQAAPIVRFFELTTNPQKRTNYSQVGVENLTTSIKNEKGTLAMYTSRKKDDPNVSYVVEIYENEDAYKIHANSPQFKKFSEMAKTTLIGRKVFETNPQFLAEKPEALYVEKNKDYQVNLAEVTVLPEKNKEFKDIVTDEMKQSMQKEEGVIVMYAVTLKEDPNKWFFFEIYKNNDAYLRHRETPHFKNYIEKTKDMATDKKVMELEGDTLVNKGGLYLEF</sequence>
<dbReference type="PANTHER" id="PTHR33336">
    <property type="entry name" value="QUINOL MONOOXYGENASE YGIN-RELATED"/>
    <property type="match status" value="1"/>
</dbReference>
<dbReference type="RefSeq" id="WP_265152859.1">
    <property type="nucleotide sequence ID" value="NZ_JAOXXL010000052.1"/>
</dbReference>
<dbReference type="InterPro" id="IPR007138">
    <property type="entry name" value="ABM_dom"/>
</dbReference>
<evidence type="ECO:0000313" key="3">
    <source>
        <dbReference type="EMBL" id="MCY7009163.1"/>
    </source>
</evidence>
<comment type="caution">
    <text evidence="3">The sequence shown here is derived from an EMBL/GenBank/DDBJ whole genome shotgun (WGS) entry which is preliminary data.</text>
</comment>